<name>W9X099_9EURO</name>
<evidence type="ECO:0000313" key="2">
    <source>
        <dbReference type="Proteomes" id="UP000019471"/>
    </source>
</evidence>
<accession>W9X099</accession>
<evidence type="ECO:0000313" key="1">
    <source>
        <dbReference type="EMBL" id="EXJ73872.1"/>
    </source>
</evidence>
<reference evidence="1 2" key="1">
    <citation type="submission" date="2013-03" db="EMBL/GenBank/DDBJ databases">
        <title>The Genome Sequence of Cladophialophora psammophila CBS 110553.</title>
        <authorList>
            <consortium name="The Broad Institute Genomics Platform"/>
            <person name="Cuomo C."/>
            <person name="de Hoog S."/>
            <person name="Gorbushina A."/>
            <person name="Walker B."/>
            <person name="Young S.K."/>
            <person name="Zeng Q."/>
            <person name="Gargeya S."/>
            <person name="Fitzgerald M."/>
            <person name="Haas B."/>
            <person name="Abouelleil A."/>
            <person name="Allen A.W."/>
            <person name="Alvarado L."/>
            <person name="Arachchi H.M."/>
            <person name="Berlin A.M."/>
            <person name="Chapman S.B."/>
            <person name="Gainer-Dewar J."/>
            <person name="Goldberg J."/>
            <person name="Griggs A."/>
            <person name="Gujja S."/>
            <person name="Hansen M."/>
            <person name="Howarth C."/>
            <person name="Imamovic A."/>
            <person name="Ireland A."/>
            <person name="Larimer J."/>
            <person name="McCowan C."/>
            <person name="Murphy C."/>
            <person name="Pearson M."/>
            <person name="Poon T.W."/>
            <person name="Priest M."/>
            <person name="Roberts A."/>
            <person name="Saif S."/>
            <person name="Shea T."/>
            <person name="Sisk P."/>
            <person name="Sykes S."/>
            <person name="Wortman J."/>
            <person name="Nusbaum C."/>
            <person name="Birren B."/>
        </authorList>
    </citation>
    <scope>NUCLEOTIDE SEQUENCE [LARGE SCALE GENOMIC DNA]</scope>
    <source>
        <strain evidence="1 2">CBS 110553</strain>
    </source>
</reference>
<dbReference type="Proteomes" id="UP000019471">
    <property type="component" value="Unassembled WGS sequence"/>
</dbReference>
<sequence>MPQPAFTCPRSSPLVSGQSAAACPSAASSSPVWTLILHPNYVVGVQSHPLAILNCIYGAHIHHCHPALALLPRDKRPQL</sequence>
<keyword evidence="2" id="KW-1185">Reference proteome</keyword>
<dbReference type="GeneID" id="19188362"/>
<dbReference type="RefSeq" id="XP_007742435.1">
    <property type="nucleotide sequence ID" value="XM_007744245.1"/>
</dbReference>
<organism evidence="1 2">
    <name type="scientific">Cladophialophora psammophila CBS 110553</name>
    <dbReference type="NCBI Taxonomy" id="1182543"/>
    <lineage>
        <taxon>Eukaryota</taxon>
        <taxon>Fungi</taxon>
        <taxon>Dikarya</taxon>
        <taxon>Ascomycota</taxon>
        <taxon>Pezizomycotina</taxon>
        <taxon>Eurotiomycetes</taxon>
        <taxon>Chaetothyriomycetidae</taxon>
        <taxon>Chaetothyriales</taxon>
        <taxon>Herpotrichiellaceae</taxon>
        <taxon>Cladophialophora</taxon>
    </lineage>
</organism>
<gene>
    <name evidence="1" type="ORF">A1O5_03634</name>
</gene>
<proteinExistence type="predicted"/>
<comment type="caution">
    <text evidence="1">The sequence shown here is derived from an EMBL/GenBank/DDBJ whole genome shotgun (WGS) entry which is preliminary data.</text>
</comment>
<dbReference type="AlphaFoldDB" id="W9X099"/>
<protein>
    <submittedName>
        <fullName evidence="1">Uncharacterized protein</fullName>
    </submittedName>
</protein>
<dbReference type="HOGENOM" id="CLU_2605848_0_0_1"/>
<dbReference type="EMBL" id="AMGX01000004">
    <property type="protein sequence ID" value="EXJ73872.1"/>
    <property type="molecule type" value="Genomic_DNA"/>
</dbReference>